<keyword evidence="2 5" id="KW-0533">Nickel</keyword>
<proteinExistence type="inferred from homology"/>
<dbReference type="GO" id="GO:0051604">
    <property type="term" value="P:protein maturation"/>
    <property type="evidence" value="ECO:0007669"/>
    <property type="project" value="InterPro"/>
</dbReference>
<dbReference type="Proteomes" id="UP000295717">
    <property type="component" value="Unassembled WGS sequence"/>
</dbReference>
<sequence>MHELSLCQALLDQVEQIAREHGASRVDRILLKVGPLSGVEGSLLKHAYPLVAIGTLAEHAELVIEPAAVRVHCNQCDADTDATPNRLLCGACGGFHTRLISGDELLLANLELTIPDPD</sequence>
<comment type="similarity">
    <text evidence="1 5">Belongs to the HypA/HybF family.</text>
</comment>
<dbReference type="HAMAP" id="MF_00213">
    <property type="entry name" value="HypA_HybF"/>
    <property type="match status" value="1"/>
</dbReference>
<evidence type="ECO:0000256" key="5">
    <source>
        <dbReference type="HAMAP-Rule" id="MF_00213"/>
    </source>
</evidence>
<keyword evidence="4 5" id="KW-0862">Zinc</keyword>
<name>A0A4V2V179_9GAMM</name>
<evidence type="ECO:0000256" key="4">
    <source>
        <dbReference type="ARBA" id="ARBA00022833"/>
    </source>
</evidence>
<dbReference type="OrthoDB" id="288014at2"/>
<accession>A0A4V2V179</accession>
<dbReference type="GO" id="GO:0016151">
    <property type="term" value="F:nickel cation binding"/>
    <property type="evidence" value="ECO:0007669"/>
    <property type="project" value="UniProtKB-UniRule"/>
</dbReference>
<comment type="function">
    <text evidence="5">Involved in the maturation of [NiFe] hydrogenases. Required for nickel insertion into the metal center of the hydrogenase.</text>
</comment>
<feature type="binding site" evidence="5">
    <location>
        <position position="92"/>
    </location>
    <ligand>
        <name>Zn(2+)</name>
        <dbReference type="ChEBI" id="CHEBI:29105"/>
    </ligand>
</feature>
<dbReference type="PANTHER" id="PTHR34535">
    <property type="entry name" value="HYDROGENASE MATURATION FACTOR HYPA"/>
    <property type="match status" value="1"/>
</dbReference>
<dbReference type="AlphaFoldDB" id="A0A4V2V179"/>
<keyword evidence="7" id="KW-1185">Reference proteome</keyword>
<dbReference type="InterPro" id="IPR000688">
    <property type="entry name" value="HypA/HybF"/>
</dbReference>
<dbReference type="PIRSF" id="PIRSF004761">
    <property type="entry name" value="Hydrgn_mat_HypA"/>
    <property type="match status" value="1"/>
</dbReference>
<feature type="binding site" evidence="5">
    <location>
        <position position="89"/>
    </location>
    <ligand>
        <name>Zn(2+)</name>
        <dbReference type="ChEBI" id="CHEBI:29105"/>
    </ligand>
</feature>
<dbReference type="GO" id="GO:0008270">
    <property type="term" value="F:zinc ion binding"/>
    <property type="evidence" value="ECO:0007669"/>
    <property type="project" value="UniProtKB-UniRule"/>
</dbReference>
<evidence type="ECO:0000313" key="7">
    <source>
        <dbReference type="Proteomes" id="UP000295717"/>
    </source>
</evidence>
<gene>
    <name evidence="5" type="primary">hypA</name>
    <name evidence="6" type="ORF">EDC35_10669</name>
</gene>
<evidence type="ECO:0000256" key="1">
    <source>
        <dbReference type="ARBA" id="ARBA00010748"/>
    </source>
</evidence>
<comment type="caution">
    <text evidence="6">The sequence shown here is derived from an EMBL/GenBank/DDBJ whole genome shotgun (WGS) entry which is preliminary data.</text>
</comment>
<dbReference type="PROSITE" id="PS01249">
    <property type="entry name" value="HYPA"/>
    <property type="match status" value="1"/>
</dbReference>
<dbReference type="EMBL" id="SMAO01000006">
    <property type="protein sequence ID" value="TCT20142.1"/>
    <property type="molecule type" value="Genomic_DNA"/>
</dbReference>
<evidence type="ECO:0000313" key="6">
    <source>
        <dbReference type="EMBL" id="TCT20142.1"/>
    </source>
</evidence>
<organism evidence="6 7">
    <name type="scientific">Thiobaca trueperi</name>
    <dbReference type="NCBI Taxonomy" id="127458"/>
    <lineage>
        <taxon>Bacteria</taxon>
        <taxon>Pseudomonadati</taxon>
        <taxon>Pseudomonadota</taxon>
        <taxon>Gammaproteobacteria</taxon>
        <taxon>Chromatiales</taxon>
        <taxon>Chromatiaceae</taxon>
        <taxon>Thiobaca</taxon>
    </lineage>
</organism>
<evidence type="ECO:0000256" key="2">
    <source>
        <dbReference type="ARBA" id="ARBA00022596"/>
    </source>
</evidence>
<reference evidence="6 7" key="1">
    <citation type="submission" date="2019-03" db="EMBL/GenBank/DDBJ databases">
        <title>Genomic Encyclopedia of Type Strains, Phase IV (KMG-IV): sequencing the most valuable type-strain genomes for metagenomic binning, comparative biology and taxonomic classification.</title>
        <authorList>
            <person name="Goeker M."/>
        </authorList>
    </citation>
    <scope>NUCLEOTIDE SEQUENCE [LARGE SCALE GENOMIC DNA]</scope>
    <source>
        <strain evidence="6 7">DSM 13587</strain>
    </source>
</reference>
<feature type="binding site" evidence="5">
    <location>
        <position position="73"/>
    </location>
    <ligand>
        <name>Zn(2+)</name>
        <dbReference type="ChEBI" id="CHEBI:29105"/>
    </ligand>
</feature>
<evidence type="ECO:0000256" key="3">
    <source>
        <dbReference type="ARBA" id="ARBA00022723"/>
    </source>
</evidence>
<dbReference type="Gene3D" id="3.30.2320.80">
    <property type="match status" value="1"/>
</dbReference>
<keyword evidence="3 5" id="KW-0479">Metal-binding</keyword>
<dbReference type="InterPro" id="IPR020538">
    <property type="entry name" value="Hydgase_Ni_incorp_HypA/HybF_CS"/>
</dbReference>
<protein>
    <recommendedName>
        <fullName evidence="5">Hydrogenase maturation factor HypA</fullName>
    </recommendedName>
</protein>
<dbReference type="Pfam" id="PF01155">
    <property type="entry name" value="HypA"/>
    <property type="match status" value="1"/>
</dbReference>
<dbReference type="RefSeq" id="WP_132977549.1">
    <property type="nucleotide sequence ID" value="NZ_SMAO01000006.1"/>
</dbReference>
<feature type="binding site" evidence="5">
    <location>
        <position position="76"/>
    </location>
    <ligand>
        <name>Zn(2+)</name>
        <dbReference type="ChEBI" id="CHEBI:29105"/>
    </ligand>
</feature>
<dbReference type="PANTHER" id="PTHR34535:SF3">
    <property type="entry name" value="HYDROGENASE MATURATION FACTOR HYPA"/>
    <property type="match status" value="1"/>
</dbReference>
<feature type="binding site" evidence="5">
    <location>
        <position position="2"/>
    </location>
    <ligand>
        <name>Ni(2+)</name>
        <dbReference type="ChEBI" id="CHEBI:49786"/>
    </ligand>
</feature>